<dbReference type="WormBase" id="CBG27062">
    <property type="protein sequence ID" value="CBP32807"/>
    <property type="gene ID" value="WBGene00088476"/>
</dbReference>
<keyword evidence="1" id="KW-0472">Membrane</keyword>
<feature type="transmembrane region" description="Helical" evidence="1">
    <location>
        <begin position="7"/>
        <end position="27"/>
    </location>
</feature>
<reference evidence="2 3" key="1">
    <citation type="journal article" date="2003" name="PLoS Biol.">
        <title>The genome sequence of Caenorhabditis briggsae: a platform for comparative genomics.</title>
        <authorList>
            <person name="Stein L.D."/>
            <person name="Bao Z."/>
            <person name="Blasiar D."/>
            <person name="Blumenthal T."/>
            <person name="Brent M.R."/>
            <person name="Chen N."/>
            <person name="Chinwalla A."/>
            <person name="Clarke L."/>
            <person name="Clee C."/>
            <person name="Coghlan A."/>
            <person name="Coulson A."/>
            <person name="D'Eustachio P."/>
            <person name="Fitch D.H."/>
            <person name="Fulton L.A."/>
            <person name="Fulton R.E."/>
            <person name="Griffiths-Jones S."/>
            <person name="Harris T.W."/>
            <person name="Hillier L.W."/>
            <person name="Kamath R."/>
            <person name="Kuwabara P.E."/>
            <person name="Mardis E.R."/>
            <person name="Marra M.A."/>
            <person name="Miner T.L."/>
            <person name="Minx P."/>
            <person name="Mullikin J.C."/>
            <person name="Plumb R.W."/>
            <person name="Rogers J."/>
            <person name="Schein J.E."/>
            <person name="Sohrmann M."/>
            <person name="Spieth J."/>
            <person name="Stajich J.E."/>
            <person name="Wei C."/>
            <person name="Willey D."/>
            <person name="Wilson R.K."/>
            <person name="Durbin R."/>
            <person name="Waterston R.H."/>
        </authorList>
    </citation>
    <scope>NUCLEOTIDE SEQUENCE [LARGE SCALE GENOMIC DNA]</scope>
    <source>
        <strain evidence="2 3">AF16</strain>
    </source>
</reference>
<dbReference type="Pfam" id="PF10318">
    <property type="entry name" value="7TM_GPCR_Srh"/>
    <property type="match status" value="1"/>
</dbReference>
<keyword evidence="1" id="KW-0812">Transmembrane</keyword>
<feature type="transmembrane region" description="Helical" evidence="1">
    <location>
        <begin position="68"/>
        <end position="92"/>
    </location>
</feature>
<reference evidence="2 3" key="2">
    <citation type="journal article" date="2011" name="PLoS Genet.">
        <title>Caenorhabditis briggsae recombinant inbred line genotypes reveal inter-strain incompatibility and the evolution of recombination.</title>
        <authorList>
            <person name="Ross J.A."/>
            <person name="Koboldt D.C."/>
            <person name="Staisch J.E."/>
            <person name="Chamberlin H.M."/>
            <person name="Gupta B.P."/>
            <person name="Miller R.D."/>
            <person name="Baird S.E."/>
            <person name="Haag E.S."/>
        </authorList>
    </citation>
    <scope>NUCLEOTIDE SEQUENCE [LARGE SCALE GENOMIC DNA]</scope>
    <source>
        <strain evidence="2 3">AF16</strain>
    </source>
</reference>
<dbReference type="EMBL" id="HE601533">
    <property type="protein sequence ID" value="CAS01056.1"/>
    <property type="molecule type" value="Genomic_DNA"/>
</dbReference>
<dbReference type="OMA" id="ATIPMNI"/>
<sequence>MYYVNLIWISVSCLSFVFNMIVLFLAIERHHERLEAKILAVDPDYQSILDTYHPIIIDMKSATIPMNILLLEGVWAALLYTIIVFYGLYRIFYSIYKNQRIVSERVTKAQTNIVITLFIYGITFFGLIGFPTVAASTAIVAGVDVKYWPFGGVYFISLSVPATLFCIINILTISPYRKAIRNLFRRLVHISNQSFVATVSENRNAVVQVPQSLFTRERQAQSNPQAVQQN</sequence>
<dbReference type="KEGG" id="cbr:CBG_27062"/>
<dbReference type="AlphaFoldDB" id="B6IMC6"/>
<dbReference type="InParanoid" id="B6IMC6"/>
<evidence type="ECO:0000256" key="1">
    <source>
        <dbReference type="SAM" id="Phobius"/>
    </source>
</evidence>
<feature type="transmembrane region" description="Helical" evidence="1">
    <location>
        <begin position="113"/>
        <end position="141"/>
    </location>
</feature>
<evidence type="ECO:0000313" key="2">
    <source>
        <dbReference type="EMBL" id="CAS01056.1"/>
    </source>
</evidence>
<keyword evidence="1" id="KW-1133">Transmembrane helix</keyword>
<name>B6IMC6_CAEBR</name>
<proteinExistence type="predicted"/>
<dbReference type="GeneID" id="68918522"/>
<dbReference type="InterPro" id="IPR019422">
    <property type="entry name" value="7TM_GPCR_serpentine_rcpt_Srh"/>
</dbReference>
<organism evidence="2 3">
    <name type="scientific">Caenorhabditis briggsae</name>
    <dbReference type="NCBI Taxonomy" id="6238"/>
    <lineage>
        <taxon>Eukaryota</taxon>
        <taxon>Metazoa</taxon>
        <taxon>Ecdysozoa</taxon>
        <taxon>Nematoda</taxon>
        <taxon>Chromadorea</taxon>
        <taxon>Rhabditida</taxon>
        <taxon>Rhabditina</taxon>
        <taxon>Rhabditomorpha</taxon>
        <taxon>Rhabditoidea</taxon>
        <taxon>Rhabditidae</taxon>
        <taxon>Peloderinae</taxon>
        <taxon>Caenorhabditis</taxon>
    </lineage>
</organism>
<keyword evidence="3" id="KW-1185">Reference proteome</keyword>
<dbReference type="eggNOG" id="ENOG502TH8S">
    <property type="taxonomic scope" value="Eukaryota"/>
</dbReference>
<feature type="transmembrane region" description="Helical" evidence="1">
    <location>
        <begin position="153"/>
        <end position="176"/>
    </location>
</feature>
<dbReference type="Proteomes" id="UP000008549">
    <property type="component" value="Unassembled WGS sequence"/>
</dbReference>
<protein>
    <submittedName>
        <fullName evidence="2">Protein CBG27062</fullName>
    </submittedName>
</protein>
<evidence type="ECO:0000313" key="4">
    <source>
        <dbReference type="WormBase" id="CBG27062"/>
    </source>
</evidence>
<gene>
    <name evidence="2 4" type="ORF">CBG27062</name>
    <name evidence="2" type="ORF">CBG_27062</name>
</gene>
<accession>B6IMC6</accession>
<dbReference type="CTD" id="68918522"/>
<dbReference type="HOGENOM" id="CLU_078606_0_0_1"/>
<dbReference type="RefSeq" id="XP_045100613.1">
    <property type="nucleotide sequence ID" value="XM_045237536.1"/>
</dbReference>
<evidence type="ECO:0000313" key="3">
    <source>
        <dbReference type="Proteomes" id="UP000008549"/>
    </source>
</evidence>